<comment type="caution">
    <text evidence="1">The sequence shown here is derived from an EMBL/GenBank/DDBJ whole genome shotgun (WGS) entry which is preliminary data.</text>
</comment>
<name>A0ACC2Q1U8_9NEOP</name>
<evidence type="ECO:0000313" key="2">
    <source>
        <dbReference type="Proteomes" id="UP001231649"/>
    </source>
</evidence>
<dbReference type="EMBL" id="CM056807">
    <property type="protein sequence ID" value="KAJ8705778.1"/>
    <property type="molecule type" value="Genomic_DNA"/>
</dbReference>
<proteinExistence type="predicted"/>
<keyword evidence="2" id="KW-1185">Reference proteome</keyword>
<sequence length="1053" mass="121896">MNQTYKKRAGTSGIQGQLYETKLISLIYFRLLHDDRVKQFSLATNRDDMGAFDDICFTAKIKDFDKTLTVFIQAKHRENDKQLTFTSKGDLTKYFGSYLEIRRAFDPNSKDVIFGKKFEDTECFFVMYTTAKDDPKNKAYEGTLAEHLDELIGTGGSCTQPSYTDEDLDFLCKIVMKEQITTLAEQLAKFICEQSDSEMSMNNDIMLRYHVILALNVFDVSEIQPEGHRIASFREDFFTTNDEFIVLIKNILCLEVLKKQNLELTDVDSLLLKFLREPSDVTTLSKLLIGSVLKYKNDKLEFVSKSITDDIKRQLDKADVPQSTVYKAAELAAKEYLQSLPLKVSSFFGNKDLAIRGNDKKIQKRLNHLATTILEILEQSKSTHIATIDESLGDGFLQLNGGIASAVGNMLVFDETSKLLKFTDTCESLDKLAKTWYEMLKSKIPNLLEYRFDVKVKKFPKLSFERGEYDLSLVREFYNKLLFYTNQADQSGVEDILRGEIEETPCKDFKSLKDRSALIFLKYHDEIQKLWMTPKVGSYLNQKSKIYENAVTYAMNESLMGVLNKMHSIKNLNYTFTENAIERFGLLGQIVGSIIASESCILTLAKVEQYLGNQGNIVLDLENIFKLPLKSHNILCKELTNITNEKVLIIVCDYSEDFKNSYKRLENIVKAAYGKQTIIIVNRISVDVITQYSSQASHVCNDERSAFTDMTVESQKKFLMHSKIKFQGETVSLDMISDDESVKFIDEYVFYKLINNETVEIGKTAFNDNYEKYFYIDRRVSRVKKQEHDKFDDVKEKLLETLYDLEDDVVLISAKPAMGKSTLLTHLSFKTKELDPKVWIVRIHFRQYASALHKMRRYNGDLRKIKYSTLESLKFMCRAVLKEVPDEINEDEEVSIELEESESGTVSLVHCSGGNLTVFQLKMYLHYYNRRKLVFIFDGIDEIMWSSITEAFYLMESVRDYRRRQKIWITKVSYDIDNEDGEPPFLEKEFGTAYVLEPLAPQDEARCLNKTKRKRYVKYPLSMRRFHKQILKLIAEKRQECDQDVDTHLTPSN</sequence>
<gene>
    <name evidence="1" type="ORF">PYW08_012824</name>
</gene>
<dbReference type="Proteomes" id="UP001231649">
    <property type="component" value="Chromosome 31"/>
</dbReference>
<evidence type="ECO:0000313" key="1">
    <source>
        <dbReference type="EMBL" id="KAJ8705778.1"/>
    </source>
</evidence>
<protein>
    <submittedName>
        <fullName evidence="1">Uncharacterized protein</fullName>
    </submittedName>
</protein>
<accession>A0ACC2Q1U8</accession>
<organism evidence="1 2">
    <name type="scientific">Mythimna loreyi</name>
    <dbReference type="NCBI Taxonomy" id="667449"/>
    <lineage>
        <taxon>Eukaryota</taxon>
        <taxon>Metazoa</taxon>
        <taxon>Ecdysozoa</taxon>
        <taxon>Arthropoda</taxon>
        <taxon>Hexapoda</taxon>
        <taxon>Insecta</taxon>
        <taxon>Pterygota</taxon>
        <taxon>Neoptera</taxon>
        <taxon>Endopterygota</taxon>
        <taxon>Lepidoptera</taxon>
        <taxon>Glossata</taxon>
        <taxon>Ditrysia</taxon>
        <taxon>Noctuoidea</taxon>
        <taxon>Noctuidae</taxon>
        <taxon>Noctuinae</taxon>
        <taxon>Hadenini</taxon>
        <taxon>Mythimna</taxon>
    </lineage>
</organism>
<reference evidence="1" key="1">
    <citation type="submission" date="2023-03" db="EMBL/GenBank/DDBJ databases">
        <title>Chromosome-level genomes of two armyworms, Mythimna separata and Mythimna loreyi, provide insights into the biosynthesis and reception of sex pheromones.</title>
        <authorList>
            <person name="Zhao H."/>
        </authorList>
    </citation>
    <scope>NUCLEOTIDE SEQUENCE</scope>
    <source>
        <strain evidence="1">BeijingLab</strain>
    </source>
</reference>